<keyword evidence="5" id="KW-0653">Protein transport</keyword>
<dbReference type="PROSITE" id="PS52015">
    <property type="entry name" value="TONB_CTD"/>
    <property type="match status" value="1"/>
</dbReference>
<evidence type="ECO:0000313" key="9">
    <source>
        <dbReference type="Proteomes" id="UP000001410"/>
    </source>
</evidence>
<dbReference type="GO" id="GO:0031992">
    <property type="term" value="F:energy transducer activity"/>
    <property type="evidence" value="ECO:0007669"/>
    <property type="project" value="InterPro"/>
</dbReference>
<keyword evidence="6" id="KW-0732">Signal</keyword>
<gene>
    <name evidence="8" type="ordered locus">c1565</name>
</gene>
<protein>
    <recommendedName>
        <fullName evidence="5">Protein TonB</fullName>
    </recommendedName>
</protein>
<feature type="signal peptide" evidence="6">
    <location>
        <begin position="1"/>
        <end position="41"/>
    </location>
</feature>
<dbReference type="EMBL" id="AE014075">
    <property type="protein sequence ID" value="AAN80034.1"/>
    <property type="molecule type" value="Genomic_DNA"/>
</dbReference>
<dbReference type="eggNOG" id="COG0810">
    <property type="taxonomic scope" value="Bacteria"/>
</dbReference>
<evidence type="ECO:0000256" key="3">
    <source>
        <dbReference type="ARBA" id="ARBA00022989"/>
    </source>
</evidence>
<keyword evidence="5" id="KW-0997">Cell inner membrane</keyword>
<dbReference type="GO" id="GO:0005886">
    <property type="term" value="C:plasma membrane"/>
    <property type="evidence" value="ECO:0007669"/>
    <property type="project" value="UniProtKB-SubCell"/>
</dbReference>
<keyword evidence="4" id="KW-0472">Membrane</keyword>
<accession>A0A0H2V6V4</accession>
<evidence type="ECO:0000256" key="4">
    <source>
        <dbReference type="ARBA" id="ARBA00023136"/>
    </source>
</evidence>
<dbReference type="HOGENOM" id="CLU_162577_0_0_6"/>
<evidence type="ECO:0000256" key="2">
    <source>
        <dbReference type="ARBA" id="ARBA00022692"/>
    </source>
</evidence>
<dbReference type="SMR" id="A0A0H2V6V4"/>
<feature type="chain" id="PRO_5002599626" description="Protein TonB" evidence="6">
    <location>
        <begin position="42"/>
        <end position="126"/>
    </location>
</feature>
<keyword evidence="5" id="KW-0813">Transport</keyword>
<proteinExistence type="inferred from homology"/>
<dbReference type="Gene3D" id="3.30.2420.10">
    <property type="entry name" value="TonB"/>
    <property type="match status" value="1"/>
</dbReference>
<keyword evidence="3" id="KW-1133">Transmembrane helix</keyword>
<dbReference type="Pfam" id="PF03544">
    <property type="entry name" value="TonB_C"/>
    <property type="match status" value="1"/>
</dbReference>
<dbReference type="NCBIfam" id="TIGR01352">
    <property type="entry name" value="tonB_Cterm"/>
    <property type="match status" value="1"/>
</dbReference>
<dbReference type="GO" id="GO:0015031">
    <property type="term" value="P:protein transport"/>
    <property type="evidence" value="ECO:0007669"/>
    <property type="project" value="UniProtKB-UniRule"/>
</dbReference>
<dbReference type="GO" id="GO:0015891">
    <property type="term" value="P:siderophore transport"/>
    <property type="evidence" value="ECO:0007669"/>
    <property type="project" value="InterPro"/>
</dbReference>
<organism evidence="8 9">
    <name type="scientific">Escherichia coli O6:H1 (strain CFT073 / ATCC 700928 / UPEC)</name>
    <dbReference type="NCBI Taxonomy" id="199310"/>
    <lineage>
        <taxon>Bacteria</taxon>
        <taxon>Pseudomonadati</taxon>
        <taxon>Pseudomonadota</taxon>
        <taxon>Gammaproteobacteria</taxon>
        <taxon>Enterobacterales</taxon>
        <taxon>Enterobacteriaceae</taxon>
        <taxon>Escherichia</taxon>
    </lineage>
</organism>
<evidence type="ECO:0000256" key="6">
    <source>
        <dbReference type="SAM" id="SignalP"/>
    </source>
</evidence>
<feature type="domain" description="TonB C-terminal" evidence="7">
    <location>
        <begin position="39"/>
        <end position="126"/>
    </location>
</feature>
<dbReference type="GO" id="GO:0055085">
    <property type="term" value="P:transmembrane transport"/>
    <property type="evidence" value="ECO:0007669"/>
    <property type="project" value="InterPro"/>
</dbReference>
<name>A0A0H2V6V4_ECOL6</name>
<dbReference type="Proteomes" id="UP000001410">
    <property type="component" value="Chromosome"/>
</dbReference>
<keyword evidence="2" id="KW-0812">Transmembrane</keyword>
<keyword evidence="5" id="KW-1003">Cell membrane</keyword>
<dbReference type="AlphaFoldDB" id="A0A0H2V6V4"/>
<comment type="subcellular location">
    <subcellularLocation>
        <location evidence="5">Cell inner membrane</location>
        <topology evidence="5">Single-pass membrane protein</topology>
        <orientation evidence="5">Periplasmic side</orientation>
    </subcellularLocation>
    <subcellularLocation>
        <location evidence="1">Membrane</location>
        <topology evidence="1">Single-pass membrane protein</topology>
    </subcellularLocation>
</comment>
<dbReference type="InterPro" id="IPR003538">
    <property type="entry name" value="TonB"/>
</dbReference>
<dbReference type="KEGG" id="ecc:c1565"/>
<comment type="function">
    <text evidence="5">Interacts with outer membrane receptor proteins that carry out high-affinity binding and energy dependent uptake into the periplasmic space of specific substrates. It could act to transduce energy from the cytoplasmic membrane to specific energy-requiring processes in the outer membrane, resulting in the release into the periplasm of ligands bound by these outer membrane proteins.</text>
</comment>
<evidence type="ECO:0000313" key="8">
    <source>
        <dbReference type="EMBL" id="AAN80034.1"/>
    </source>
</evidence>
<dbReference type="STRING" id="199310.c1565"/>
<dbReference type="GO" id="GO:0030288">
    <property type="term" value="C:outer membrane-bounded periplasmic space"/>
    <property type="evidence" value="ECO:0007669"/>
    <property type="project" value="InterPro"/>
</dbReference>
<comment type="similarity">
    <text evidence="5">Belongs to the TonB family.</text>
</comment>
<evidence type="ECO:0000256" key="5">
    <source>
        <dbReference type="RuleBase" id="RU362123"/>
    </source>
</evidence>
<dbReference type="SUPFAM" id="SSF74653">
    <property type="entry name" value="TolA/TonB C-terminal domain"/>
    <property type="match status" value="1"/>
</dbReference>
<dbReference type="PRINTS" id="PR01374">
    <property type="entry name" value="TONBPROTEIN"/>
</dbReference>
<dbReference type="InterPro" id="IPR006260">
    <property type="entry name" value="TonB/TolA_C"/>
</dbReference>
<evidence type="ECO:0000256" key="1">
    <source>
        <dbReference type="ARBA" id="ARBA00004167"/>
    </source>
</evidence>
<sequence length="126" mass="14584">MAVWNTGYIVRIRPVGIKMKRRLLLLFLLSVLAVGCSQQKADEPRQLVTVYPRYPEYAAANYIKGLVEVKFDIGADGTVTRIVFLRSEPHNLFRDEVVKAMAKWRFEKNRPCQGVKRQFIFTPSRP</sequence>
<reference evidence="8 9" key="1">
    <citation type="journal article" date="2002" name="Proc. Natl. Acad. Sci. U.S.A.">
        <title>Extensive mosaic structure revealed by the complete genome sequence of uropathogenic Escherichia coli.</title>
        <authorList>
            <person name="Welch R.A."/>
            <person name="Burland V."/>
            <person name="Plunkett G.III."/>
            <person name="Redford P."/>
            <person name="Roesch P."/>
            <person name="Rasko D."/>
            <person name="Buckles E.L."/>
            <person name="Liou S.R."/>
            <person name="Boutin A."/>
            <person name="Hackett J."/>
            <person name="Stroud D."/>
            <person name="Mayhew G.F."/>
            <person name="Rose D.J."/>
            <person name="Zhou S."/>
            <person name="Schwartz D.C."/>
            <person name="Perna N.T."/>
            <person name="Mobley H.L."/>
            <person name="Donnenberg M.S."/>
            <person name="Blattner F.R."/>
        </authorList>
    </citation>
    <scope>NUCLEOTIDE SEQUENCE [LARGE SCALE GENOMIC DNA]</scope>
    <source>
        <strain evidence="9">CFT073 / ATCC 700928 / UPEC</strain>
    </source>
</reference>
<evidence type="ECO:0000259" key="7">
    <source>
        <dbReference type="PROSITE" id="PS52015"/>
    </source>
</evidence>
<keyword evidence="9" id="KW-1185">Reference proteome</keyword>
<keyword evidence="5" id="KW-0735">Signal-anchor</keyword>
<dbReference type="InterPro" id="IPR037682">
    <property type="entry name" value="TonB_C"/>
</dbReference>